<proteinExistence type="predicted"/>
<protein>
    <submittedName>
        <fullName evidence="2">Uncharacterized protein</fullName>
    </submittedName>
</protein>
<feature type="region of interest" description="Disordered" evidence="1">
    <location>
        <begin position="1"/>
        <end position="27"/>
    </location>
</feature>
<dbReference type="Proteomes" id="UP000024635">
    <property type="component" value="Unassembled WGS sequence"/>
</dbReference>
<name>A0A016W2N9_9BILA</name>
<gene>
    <name evidence="2" type="primary">Acey_s0002.g696</name>
    <name evidence="2" type="ORF">Y032_0002g696</name>
</gene>
<dbReference type="AlphaFoldDB" id="A0A016W2N9"/>
<dbReference type="EMBL" id="JARK01001338">
    <property type="protein sequence ID" value="EYC33268.1"/>
    <property type="molecule type" value="Genomic_DNA"/>
</dbReference>
<sequence>MKKTTNDDLPAEKQVSPSRPHRHFKGPTRQLTLSPWVVWRSRRVQCVPFTGFRGPTHAHPTEEHLSAPLTHGKKHLYFLHFSLLLRSFIPAYEFTVPKNPEIRENLPREDFRGHCL</sequence>
<evidence type="ECO:0000313" key="2">
    <source>
        <dbReference type="EMBL" id="EYC33268.1"/>
    </source>
</evidence>
<organism evidence="2 3">
    <name type="scientific">Ancylostoma ceylanicum</name>
    <dbReference type="NCBI Taxonomy" id="53326"/>
    <lineage>
        <taxon>Eukaryota</taxon>
        <taxon>Metazoa</taxon>
        <taxon>Ecdysozoa</taxon>
        <taxon>Nematoda</taxon>
        <taxon>Chromadorea</taxon>
        <taxon>Rhabditida</taxon>
        <taxon>Rhabditina</taxon>
        <taxon>Rhabditomorpha</taxon>
        <taxon>Strongyloidea</taxon>
        <taxon>Ancylostomatidae</taxon>
        <taxon>Ancylostomatinae</taxon>
        <taxon>Ancylostoma</taxon>
    </lineage>
</organism>
<reference evidence="3" key="1">
    <citation type="journal article" date="2015" name="Nat. Genet.">
        <title>The genome and transcriptome of the zoonotic hookworm Ancylostoma ceylanicum identify infection-specific gene families.</title>
        <authorList>
            <person name="Schwarz E.M."/>
            <person name="Hu Y."/>
            <person name="Antoshechkin I."/>
            <person name="Miller M.M."/>
            <person name="Sternberg P.W."/>
            <person name="Aroian R.V."/>
        </authorList>
    </citation>
    <scope>NUCLEOTIDE SEQUENCE</scope>
    <source>
        <strain evidence="3">HY135</strain>
    </source>
</reference>
<comment type="caution">
    <text evidence="2">The sequence shown here is derived from an EMBL/GenBank/DDBJ whole genome shotgun (WGS) entry which is preliminary data.</text>
</comment>
<evidence type="ECO:0000313" key="3">
    <source>
        <dbReference type="Proteomes" id="UP000024635"/>
    </source>
</evidence>
<accession>A0A016W2N9</accession>
<keyword evidence="3" id="KW-1185">Reference proteome</keyword>
<evidence type="ECO:0000256" key="1">
    <source>
        <dbReference type="SAM" id="MobiDB-lite"/>
    </source>
</evidence>